<feature type="region of interest" description="Disordered" evidence="6">
    <location>
        <begin position="755"/>
        <end position="823"/>
    </location>
</feature>
<evidence type="ECO:0000256" key="2">
    <source>
        <dbReference type="ARBA" id="ARBA00023015"/>
    </source>
</evidence>
<keyword evidence="4" id="KW-0804">Transcription</keyword>
<dbReference type="Gene3D" id="1.10.10.10">
    <property type="entry name" value="Winged helix-like DNA-binding domain superfamily/Winged helix DNA-binding domain"/>
    <property type="match status" value="1"/>
</dbReference>
<feature type="region of interest" description="Disordered" evidence="6">
    <location>
        <begin position="1"/>
        <end position="36"/>
    </location>
</feature>
<proteinExistence type="predicted"/>
<feature type="region of interest" description="Disordered" evidence="6">
    <location>
        <begin position="91"/>
        <end position="117"/>
    </location>
</feature>
<evidence type="ECO:0000256" key="4">
    <source>
        <dbReference type="ARBA" id="ARBA00023163"/>
    </source>
</evidence>
<dbReference type="InterPro" id="IPR057321">
    <property type="entry name" value="RFX1-4/6/8-like_BCD"/>
</dbReference>
<dbReference type="SUPFAM" id="SSF46785">
    <property type="entry name" value="Winged helix' DNA-binding domain"/>
    <property type="match status" value="1"/>
</dbReference>
<feature type="compositionally biased region" description="Low complexity" evidence="6">
    <location>
        <begin position="771"/>
        <end position="781"/>
    </location>
</feature>
<dbReference type="EMBL" id="GDIQ01099941">
    <property type="protein sequence ID" value="JAL51785.1"/>
    <property type="molecule type" value="Transcribed_RNA"/>
</dbReference>
<evidence type="ECO:0000256" key="3">
    <source>
        <dbReference type="ARBA" id="ARBA00023125"/>
    </source>
</evidence>
<dbReference type="PROSITE" id="PS51526">
    <property type="entry name" value="RFX_DBD"/>
    <property type="match status" value="1"/>
</dbReference>
<dbReference type="InterPro" id="IPR003150">
    <property type="entry name" value="DNA-bd_RFX"/>
</dbReference>
<dbReference type="GO" id="GO:0000978">
    <property type="term" value="F:RNA polymerase II cis-regulatory region sequence-specific DNA binding"/>
    <property type="evidence" value="ECO:0007669"/>
    <property type="project" value="TreeGrafter"/>
</dbReference>
<dbReference type="AlphaFoldDB" id="A0A0P5J0A2"/>
<dbReference type="PANTHER" id="PTHR12619">
    <property type="entry name" value="RFX TRANSCRIPTION FACTOR FAMILY"/>
    <property type="match status" value="1"/>
</dbReference>
<feature type="compositionally biased region" description="Low complexity" evidence="6">
    <location>
        <begin position="23"/>
        <end position="36"/>
    </location>
</feature>
<keyword evidence="5" id="KW-0539">Nucleus</keyword>
<dbReference type="PANTHER" id="PTHR12619:SF33">
    <property type="entry name" value="RFX, ISOFORM H"/>
    <property type="match status" value="1"/>
</dbReference>
<sequence>MAATPVSFMSADARPAGSSSLNQQQQQQQQQQQHGSIVAAVVEVVSSNAEVAAQVEACDLTLSSANNNADHLGSEHANSDVAAAAVAALEAEEAAEAKDASEEENDHNNTDHTSPITVTVTSGSTQYIAMAVSGNETLVGDSSVHSTYVQYVDGSPDSALYAATNGQMTYPAYTVVESGAMYSPGNGQYYTSGGGSNSITYSQVAPGQLTQTSGGTFLIQQGVDADGHTLITTTTRASPQTDANGSSSAYLVTGSQSGHSPSSAAVAVGGGADSDSHYSLAHATRVSPATVQWLIDNYETAEGVSLPRSTLYAHYLRHCNEHKLEPVNAASFGKLIRSVFLGLRTRRLGTRGNSKYHYYGIRVKPTSSLNQMSVEESSPPGVQRHHPNGKRGAKGGAHSSSGSLDATSPTHQQYLGDAAAALPHWPDLEADSNQLPPGIDIDDLQAFVTLYRDHCEAMLDAVISLQFNTVETIWRHFWRSANNNEAVDVGMEEDPEKILPKAKLYVLSRCEPVLIFVKKADYQFYQSLVEVLIPDVLRPIPGTLTQAIRNFAKGLENWLLAAMNGCPEDIVLVKVAAVNAFSQTLRRYTSLNHLAQAARAVLHNSAQISQMLSDLNRVDFHNVQEQAAWVCRCDPDLVAWLENDFKATLQNQATLEQWAQWLESVVDRVMKPYEGGSTQEFARVARQFLLKWSFYSSMVIRDLTLRSAASFGSFHLIRLLYDEYMFYLVEHRVAMATGETSIAVMGEFLNLTQRSKEEDDVGSPSVPPSPSGSSGSLHVGVTASLSSQKSGANNNSSSHTSSSHHLHSMADGSSNNSKRPKLS</sequence>
<dbReference type="FunFam" id="1.10.10.10:FF:000017">
    <property type="entry name" value="transcription factor RFX3 isoform X1"/>
    <property type="match status" value="1"/>
</dbReference>
<organism evidence="7">
    <name type="scientific">Daphnia magna</name>
    <dbReference type="NCBI Taxonomy" id="35525"/>
    <lineage>
        <taxon>Eukaryota</taxon>
        <taxon>Metazoa</taxon>
        <taxon>Ecdysozoa</taxon>
        <taxon>Arthropoda</taxon>
        <taxon>Crustacea</taxon>
        <taxon>Branchiopoda</taxon>
        <taxon>Diplostraca</taxon>
        <taxon>Cladocera</taxon>
        <taxon>Anomopoda</taxon>
        <taxon>Daphniidae</taxon>
        <taxon>Daphnia</taxon>
    </lineage>
</organism>
<dbReference type="GO" id="GO:0000981">
    <property type="term" value="F:DNA-binding transcription factor activity, RNA polymerase II-specific"/>
    <property type="evidence" value="ECO:0007669"/>
    <property type="project" value="TreeGrafter"/>
</dbReference>
<name>A0A0P5J0A2_9CRUS</name>
<dbReference type="OrthoDB" id="10056949at2759"/>
<dbReference type="InterPro" id="IPR039779">
    <property type="entry name" value="RFX-like"/>
</dbReference>
<feature type="region of interest" description="Disordered" evidence="6">
    <location>
        <begin position="369"/>
        <end position="410"/>
    </location>
</feature>
<dbReference type="InterPro" id="IPR036390">
    <property type="entry name" value="WH_DNA-bd_sf"/>
</dbReference>
<reference evidence="7" key="1">
    <citation type="submission" date="2015-10" db="EMBL/GenBank/DDBJ databases">
        <title>EvidentialGene: Evidence-directed Construction of Complete mRNA Transcriptomes without Genomes.</title>
        <authorList>
            <person name="Gilbert D.G."/>
        </authorList>
    </citation>
    <scope>NUCLEOTIDE SEQUENCE</scope>
</reference>
<accession>A0A0P5J0A2</accession>
<comment type="subcellular location">
    <subcellularLocation>
        <location evidence="1">Nucleus</location>
    </subcellularLocation>
</comment>
<evidence type="ECO:0000313" key="7">
    <source>
        <dbReference type="EMBL" id="JAL51785.1"/>
    </source>
</evidence>
<protein>
    <submittedName>
        <fullName evidence="7">Transcription factor RFX3</fullName>
    </submittedName>
</protein>
<keyword evidence="3" id="KW-0238">DNA-binding</keyword>
<dbReference type="GO" id="GO:0005634">
    <property type="term" value="C:nucleus"/>
    <property type="evidence" value="ECO:0007669"/>
    <property type="project" value="UniProtKB-SubCell"/>
</dbReference>
<keyword evidence="2" id="KW-0805">Transcription regulation</keyword>
<dbReference type="Pfam" id="PF02257">
    <property type="entry name" value="RFX_DNA_binding"/>
    <property type="match status" value="1"/>
</dbReference>
<evidence type="ECO:0000256" key="6">
    <source>
        <dbReference type="SAM" id="MobiDB-lite"/>
    </source>
</evidence>
<feature type="compositionally biased region" description="Basic residues" evidence="6">
    <location>
        <begin position="383"/>
        <end position="393"/>
    </location>
</feature>
<feature type="compositionally biased region" description="Basic and acidic residues" evidence="6">
    <location>
        <begin position="95"/>
        <end position="110"/>
    </location>
</feature>
<dbReference type="Pfam" id="PF25340">
    <property type="entry name" value="BCD_RFX"/>
    <property type="match status" value="1"/>
</dbReference>
<feature type="compositionally biased region" description="Polar residues" evidence="6">
    <location>
        <begin position="783"/>
        <end position="795"/>
    </location>
</feature>
<evidence type="ECO:0000256" key="1">
    <source>
        <dbReference type="ARBA" id="ARBA00004123"/>
    </source>
</evidence>
<evidence type="ECO:0000256" key="5">
    <source>
        <dbReference type="ARBA" id="ARBA00023242"/>
    </source>
</evidence>
<dbReference type="InterPro" id="IPR036388">
    <property type="entry name" value="WH-like_DNA-bd_sf"/>
</dbReference>